<keyword evidence="3" id="KW-1185">Reference proteome</keyword>
<dbReference type="Proteomes" id="UP000321793">
    <property type="component" value="Unassembled WGS sequence"/>
</dbReference>
<dbReference type="RefSeq" id="WP_147063268.1">
    <property type="nucleotide sequence ID" value="NZ_BAABDN010000001.1"/>
</dbReference>
<evidence type="ECO:0000256" key="1">
    <source>
        <dbReference type="SAM" id="Phobius"/>
    </source>
</evidence>
<protein>
    <submittedName>
        <fullName evidence="2">Uncharacterized protein</fullName>
    </submittedName>
</protein>
<accession>A0A512SZ27</accession>
<sequence>MPAAQYNDHRNRELAVGLGALVLTAVLAWQLTPWVLPVGAALGALAARAVHRRADSQRWMLKDHALIYVSGRRRQVLKLAYVRRVSAYPLADMIREVSFESRRGAYLAVPLGADDLLLAIGGELKDLGVDPDLGGEARELLGWSNRQDSGGGSSGP</sequence>
<keyword evidence="1" id="KW-1133">Transmembrane helix</keyword>
<evidence type="ECO:0000313" key="3">
    <source>
        <dbReference type="Proteomes" id="UP000321793"/>
    </source>
</evidence>
<proteinExistence type="predicted"/>
<reference evidence="2 3" key="1">
    <citation type="submission" date="2019-07" db="EMBL/GenBank/DDBJ databases">
        <title>Whole genome shotgun sequence of Knoellia locipacati NBRC 109775.</title>
        <authorList>
            <person name="Hosoyama A."/>
            <person name="Uohara A."/>
            <person name="Ohji S."/>
            <person name="Ichikawa N."/>
        </authorList>
    </citation>
    <scope>NUCLEOTIDE SEQUENCE [LARGE SCALE GENOMIC DNA]</scope>
    <source>
        <strain evidence="2 3">NBRC 109775</strain>
    </source>
</reference>
<keyword evidence="1" id="KW-0812">Transmembrane</keyword>
<comment type="caution">
    <text evidence="2">The sequence shown here is derived from an EMBL/GenBank/DDBJ whole genome shotgun (WGS) entry which is preliminary data.</text>
</comment>
<evidence type="ECO:0000313" key="2">
    <source>
        <dbReference type="EMBL" id="GEQ13194.1"/>
    </source>
</evidence>
<name>A0A512SZ27_9MICO</name>
<feature type="transmembrane region" description="Helical" evidence="1">
    <location>
        <begin position="12"/>
        <end position="28"/>
    </location>
</feature>
<dbReference type="EMBL" id="BKBA01000004">
    <property type="protein sequence ID" value="GEQ13194.1"/>
    <property type="molecule type" value="Genomic_DNA"/>
</dbReference>
<organism evidence="2 3">
    <name type="scientific">Knoellia locipacati</name>
    <dbReference type="NCBI Taxonomy" id="882824"/>
    <lineage>
        <taxon>Bacteria</taxon>
        <taxon>Bacillati</taxon>
        <taxon>Actinomycetota</taxon>
        <taxon>Actinomycetes</taxon>
        <taxon>Micrococcales</taxon>
        <taxon>Intrasporangiaceae</taxon>
        <taxon>Knoellia</taxon>
    </lineage>
</organism>
<dbReference type="AlphaFoldDB" id="A0A512SZ27"/>
<keyword evidence="1" id="KW-0472">Membrane</keyword>
<gene>
    <name evidence="2" type="ORF">KLO01_12410</name>
</gene>